<proteinExistence type="inferred from homology"/>
<accession>A0ABS6T6B5</accession>
<protein>
    <submittedName>
        <fullName evidence="3">Tripartite tricarboxylate transporter substrate binding protein</fullName>
    </submittedName>
</protein>
<organism evidence="3 4">
    <name type="scientific">Maritimibacter dapengensis</name>
    <dbReference type="NCBI Taxonomy" id="2836868"/>
    <lineage>
        <taxon>Bacteria</taxon>
        <taxon>Pseudomonadati</taxon>
        <taxon>Pseudomonadota</taxon>
        <taxon>Alphaproteobacteria</taxon>
        <taxon>Rhodobacterales</taxon>
        <taxon>Roseobacteraceae</taxon>
        <taxon>Maritimibacter</taxon>
    </lineage>
</organism>
<reference evidence="3 4" key="1">
    <citation type="submission" date="2021-05" db="EMBL/GenBank/DDBJ databases">
        <title>Culturable bacteria isolated from Daya Bay.</title>
        <authorList>
            <person name="Zheng W."/>
            <person name="Yu S."/>
            <person name="Huang Y."/>
        </authorList>
    </citation>
    <scope>NUCLEOTIDE SEQUENCE [LARGE SCALE GENOMIC DNA]</scope>
    <source>
        <strain evidence="3 4">DP4N28-5</strain>
    </source>
</reference>
<dbReference type="CDD" id="cd07012">
    <property type="entry name" value="PBP2_Bug_TTT"/>
    <property type="match status" value="1"/>
</dbReference>
<comment type="caution">
    <text evidence="3">The sequence shown here is derived from an EMBL/GenBank/DDBJ whole genome shotgun (WGS) entry which is preliminary data.</text>
</comment>
<dbReference type="Proteomes" id="UP000756530">
    <property type="component" value="Unassembled WGS sequence"/>
</dbReference>
<evidence type="ECO:0000313" key="3">
    <source>
        <dbReference type="EMBL" id="MBV7380812.1"/>
    </source>
</evidence>
<feature type="chain" id="PRO_5045718460" evidence="2">
    <location>
        <begin position="26"/>
        <end position="326"/>
    </location>
</feature>
<dbReference type="PIRSF" id="PIRSF017082">
    <property type="entry name" value="YflP"/>
    <property type="match status" value="1"/>
</dbReference>
<evidence type="ECO:0000256" key="1">
    <source>
        <dbReference type="ARBA" id="ARBA00006987"/>
    </source>
</evidence>
<evidence type="ECO:0000313" key="4">
    <source>
        <dbReference type="Proteomes" id="UP000756530"/>
    </source>
</evidence>
<keyword evidence="4" id="KW-1185">Reference proteome</keyword>
<comment type="similarity">
    <text evidence="1">Belongs to the UPF0065 (bug) family.</text>
</comment>
<dbReference type="PANTHER" id="PTHR42928">
    <property type="entry name" value="TRICARBOXYLATE-BINDING PROTEIN"/>
    <property type="match status" value="1"/>
</dbReference>
<dbReference type="RefSeq" id="WP_218393996.1">
    <property type="nucleotide sequence ID" value="NZ_JAHUZE010000004.1"/>
</dbReference>
<dbReference type="EMBL" id="JAHUZE010000004">
    <property type="protein sequence ID" value="MBV7380812.1"/>
    <property type="molecule type" value="Genomic_DNA"/>
</dbReference>
<feature type="signal peptide" evidence="2">
    <location>
        <begin position="1"/>
        <end position="25"/>
    </location>
</feature>
<sequence>MKRAITRLAGIAIAASFAAPFTAAAQDYPTKPVTLIHAYPGFAMDAVTRAIAEKLQEGWGQPVVVDTRPGGNEVISANTVAQAEPDGYTIFVGTESTFLNNPILYKQLPYDAATDLEPVSQLFRIEFGLLVRGGLEAQTVEDFDAMMKAEGASHTFGSFGVGHMMHLGMAKYLQAAGLDMKHVPYSNGGQMLQDMLGGQVDVTVASSVLATRFGEGGKLRMLAMNGDERQPSLPDVPTFAEVGYPDLDIYAIVGIAVPGGTPDEIKTKIQESFKAVITDPAFVSEIAVPNGYTPIASTPADFAAFIEAETPGTKALIEDLGVSLDQ</sequence>
<dbReference type="Pfam" id="PF03401">
    <property type="entry name" value="TctC"/>
    <property type="match status" value="1"/>
</dbReference>
<dbReference type="PANTHER" id="PTHR42928:SF5">
    <property type="entry name" value="BLR1237 PROTEIN"/>
    <property type="match status" value="1"/>
</dbReference>
<dbReference type="InterPro" id="IPR005064">
    <property type="entry name" value="BUG"/>
</dbReference>
<name>A0ABS6T6B5_9RHOB</name>
<keyword evidence="2" id="KW-0732">Signal</keyword>
<evidence type="ECO:0000256" key="2">
    <source>
        <dbReference type="SAM" id="SignalP"/>
    </source>
</evidence>
<gene>
    <name evidence="3" type="ORF">KJP28_17945</name>
</gene>